<dbReference type="InterPro" id="IPR036724">
    <property type="entry name" value="Cobalamin-bd_sf"/>
</dbReference>
<dbReference type="SUPFAM" id="SSF52242">
    <property type="entry name" value="Cobalamin (vitamin B12)-binding domain"/>
    <property type="match status" value="1"/>
</dbReference>
<evidence type="ECO:0000313" key="3">
    <source>
        <dbReference type="Proteomes" id="UP000530928"/>
    </source>
</evidence>
<dbReference type="Proteomes" id="UP000530928">
    <property type="component" value="Unassembled WGS sequence"/>
</dbReference>
<keyword evidence="3" id="KW-1185">Reference proteome</keyword>
<dbReference type="GO" id="GO:0003677">
    <property type="term" value="F:DNA binding"/>
    <property type="evidence" value="ECO:0007669"/>
    <property type="project" value="UniProtKB-KW"/>
</dbReference>
<dbReference type="EMBL" id="JACDUR010000002">
    <property type="protein sequence ID" value="MBA2890180.1"/>
    <property type="molecule type" value="Genomic_DNA"/>
</dbReference>
<reference evidence="2 3" key="1">
    <citation type="submission" date="2020-07" db="EMBL/GenBank/DDBJ databases">
        <title>Genomic Encyclopedia of Type Strains, Phase IV (KMG-IV): sequencing the most valuable type-strain genomes for metagenomic binning, comparative biology and taxonomic classification.</title>
        <authorList>
            <person name="Goeker M."/>
        </authorList>
    </citation>
    <scope>NUCLEOTIDE SEQUENCE [LARGE SCALE GENOMIC DNA]</scope>
    <source>
        <strain evidence="2 3">DSM 45533</strain>
    </source>
</reference>
<sequence>MTQDVRPAEPTFAAGVVARRLGLPVSTLRSWNNRYGVGPSDHQRGRHRRYTESDIAALIIMRRLIAQGSPPAAAARTAQGRRPGDVSLDGRLVARLAEAAHRLDGHTMITLISGALAAHGVIDTWEHLCVPALHRVCAEGDCIDVEHLLSWAVTTGLHQSVTPAAGPPVAMLACTAGEHHALPLEALNAALAERGLPAVMLGADVPGQALADAAGRARPKAVVLWSQTRATVSPAALRTARTAAATVLAAGPGWTGTHLPAGVVHVTTLSQTLDLVMAAR</sequence>
<keyword evidence="2" id="KW-0238">DNA-binding</keyword>
<dbReference type="GO" id="GO:0031419">
    <property type="term" value="F:cobalamin binding"/>
    <property type="evidence" value="ECO:0007669"/>
    <property type="project" value="InterPro"/>
</dbReference>
<feature type="domain" description="HTH merR-type" evidence="1">
    <location>
        <begin position="15"/>
        <end position="80"/>
    </location>
</feature>
<protein>
    <submittedName>
        <fullName evidence="2">DNA-binding transcriptional MerR regulator</fullName>
    </submittedName>
</protein>
<dbReference type="Pfam" id="PF13411">
    <property type="entry name" value="MerR_1"/>
    <property type="match status" value="1"/>
</dbReference>
<comment type="caution">
    <text evidence="2">The sequence shown here is derived from an EMBL/GenBank/DDBJ whole genome shotgun (WGS) entry which is preliminary data.</text>
</comment>
<dbReference type="Gene3D" id="1.10.1660.10">
    <property type="match status" value="1"/>
</dbReference>
<dbReference type="SUPFAM" id="SSF46955">
    <property type="entry name" value="Putative DNA-binding domain"/>
    <property type="match status" value="1"/>
</dbReference>
<accession>A0A7W0CFT0</accession>
<evidence type="ECO:0000259" key="1">
    <source>
        <dbReference type="PROSITE" id="PS50937"/>
    </source>
</evidence>
<dbReference type="Gene3D" id="3.40.50.280">
    <property type="entry name" value="Cobalamin-binding domain"/>
    <property type="match status" value="1"/>
</dbReference>
<proteinExistence type="predicted"/>
<gene>
    <name evidence="2" type="ORF">HNR30_001521</name>
</gene>
<dbReference type="RefSeq" id="WP_181609024.1">
    <property type="nucleotide sequence ID" value="NZ_BAABAM010000006.1"/>
</dbReference>
<dbReference type="AlphaFoldDB" id="A0A7W0CFT0"/>
<organism evidence="2 3">
    <name type="scientific">Nonomuraea soli</name>
    <dbReference type="NCBI Taxonomy" id="1032476"/>
    <lineage>
        <taxon>Bacteria</taxon>
        <taxon>Bacillati</taxon>
        <taxon>Actinomycetota</taxon>
        <taxon>Actinomycetes</taxon>
        <taxon>Streptosporangiales</taxon>
        <taxon>Streptosporangiaceae</taxon>
        <taxon>Nonomuraea</taxon>
    </lineage>
</organism>
<dbReference type="InterPro" id="IPR009061">
    <property type="entry name" value="DNA-bd_dom_put_sf"/>
</dbReference>
<evidence type="ECO:0000313" key="2">
    <source>
        <dbReference type="EMBL" id="MBA2890180.1"/>
    </source>
</evidence>
<dbReference type="GO" id="GO:0006355">
    <property type="term" value="P:regulation of DNA-templated transcription"/>
    <property type="evidence" value="ECO:0007669"/>
    <property type="project" value="InterPro"/>
</dbReference>
<dbReference type="InterPro" id="IPR000551">
    <property type="entry name" value="MerR-type_HTH_dom"/>
</dbReference>
<dbReference type="PROSITE" id="PS50937">
    <property type="entry name" value="HTH_MERR_2"/>
    <property type="match status" value="1"/>
</dbReference>
<dbReference type="GO" id="GO:0046872">
    <property type="term" value="F:metal ion binding"/>
    <property type="evidence" value="ECO:0007669"/>
    <property type="project" value="InterPro"/>
</dbReference>
<name>A0A7W0CFT0_9ACTN</name>